<dbReference type="AlphaFoldDB" id="A0A6J4L131"/>
<protein>
    <submittedName>
        <fullName evidence="1">Uncharacterized protein</fullName>
    </submittedName>
</protein>
<dbReference type="InterPro" id="IPR007612">
    <property type="entry name" value="LOR"/>
</dbReference>
<evidence type="ECO:0000313" key="1">
    <source>
        <dbReference type="EMBL" id="CAA9319638.1"/>
    </source>
</evidence>
<accession>A0A6J4L131</accession>
<dbReference type="Pfam" id="PF04525">
    <property type="entry name" value="LOR"/>
    <property type="match status" value="1"/>
</dbReference>
<dbReference type="EMBL" id="CADCTU010000455">
    <property type="protein sequence ID" value="CAA9319638.1"/>
    <property type="molecule type" value="Genomic_DNA"/>
</dbReference>
<proteinExistence type="predicted"/>
<gene>
    <name evidence="1" type="ORF">AVDCRST_MAG11-1936</name>
</gene>
<organism evidence="1">
    <name type="scientific">uncultured Gemmatimonadaceae bacterium</name>
    <dbReference type="NCBI Taxonomy" id="246130"/>
    <lineage>
        <taxon>Bacteria</taxon>
        <taxon>Pseudomonadati</taxon>
        <taxon>Gemmatimonadota</taxon>
        <taxon>Gemmatimonadia</taxon>
        <taxon>Gemmatimonadales</taxon>
        <taxon>Gemmatimonadaceae</taxon>
        <taxon>environmental samples</taxon>
    </lineage>
</organism>
<name>A0A6J4L131_9BACT</name>
<reference evidence="1" key="1">
    <citation type="submission" date="2020-02" db="EMBL/GenBank/DDBJ databases">
        <authorList>
            <person name="Meier V. D."/>
        </authorList>
    </citation>
    <scope>NUCLEOTIDE SEQUENCE</scope>
    <source>
        <strain evidence="1">AVDCRST_MAG11</strain>
    </source>
</reference>
<sequence length="197" mass="21777">MNFPLDLRFKTLAIAPQLSVTDASGHLLCYVRQKAFKLRESITVFADAEQTRALYRIGADRVIDFGARYTIDDAATGATLGSVRRQGLRSLWRAHYEVERGGAALFEVREENPWVKVADGLLGELPVVGLLSGYLFHPAYRLSPAGAAAPLLRMKKERAFFEGRYTIERAGPAAAEADERLALLGLVMLVLLERSRG</sequence>